<dbReference type="EMBL" id="BBXM02000001">
    <property type="protein sequence ID" value="GIC85413.1"/>
    <property type="molecule type" value="Genomic_DNA"/>
</dbReference>
<accession>A0A8E0QJD1</accession>
<dbReference type="Pfam" id="PF01323">
    <property type="entry name" value="DSBA"/>
    <property type="match status" value="1"/>
</dbReference>
<dbReference type="Proteomes" id="UP000036893">
    <property type="component" value="Unassembled WGS sequence"/>
</dbReference>
<gene>
    <name evidence="2" type="ORF">Aud_001244</name>
</gene>
<dbReference type="GeneID" id="66988720"/>
<dbReference type="CDD" id="cd03024">
    <property type="entry name" value="DsbA_FrnE"/>
    <property type="match status" value="1"/>
</dbReference>
<evidence type="ECO:0000313" key="3">
    <source>
        <dbReference type="Proteomes" id="UP000036893"/>
    </source>
</evidence>
<dbReference type="InterPro" id="IPR036249">
    <property type="entry name" value="Thioredoxin-like_sf"/>
</dbReference>
<protein>
    <recommendedName>
        <fullName evidence="1">DSBA-like thioredoxin domain-containing protein</fullName>
    </recommendedName>
</protein>
<reference evidence="2" key="1">
    <citation type="journal article" date="2015" name="Genome Announc.">
        <title>Draft Genome Sequence of the Pathogenic Filamentous Fungus Aspergillus udagawae Strain IFM 46973T.</title>
        <authorList>
            <person name="Kusuya Y."/>
            <person name="Takahashi-Nakaguchi A."/>
            <person name="Takahashi H."/>
            <person name="Yaguchi T."/>
        </authorList>
    </citation>
    <scope>NUCLEOTIDE SEQUENCE</scope>
    <source>
        <strain evidence="2">IFM 46973</strain>
    </source>
</reference>
<comment type="caution">
    <text evidence="2">The sequence shown here is derived from an EMBL/GenBank/DDBJ whole genome shotgun (WGS) entry which is preliminary data.</text>
</comment>
<dbReference type="PANTHER" id="PTHR13887">
    <property type="entry name" value="GLUTATHIONE S-TRANSFERASE KAPPA"/>
    <property type="match status" value="1"/>
</dbReference>
<feature type="domain" description="DSBA-like thioredoxin" evidence="1">
    <location>
        <begin position="6"/>
        <end position="209"/>
    </location>
</feature>
<dbReference type="InterPro" id="IPR001853">
    <property type="entry name" value="DSBA-like_thioredoxin_dom"/>
</dbReference>
<name>A0A8E0QJD1_9EURO</name>
<evidence type="ECO:0000259" key="1">
    <source>
        <dbReference type="Pfam" id="PF01323"/>
    </source>
</evidence>
<proteinExistence type="predicted"/>
<dbReference type="AlphaFoldDB" id="A0A8E0QJD1"/>
<sequence>MAVISIEIISDVICPWCYIASRNLQKAITFYKKTYPGGSKDIFTINWYPYFIDEVPPPKSILVQDRMLRRMTPEQVSAAQTRLTRVGAASGIQFKFGGYIGSSRLAHRLLHIVRERKGSEVHDRLAEMLFHYQFEREADVSQVDVVVEAGGRVGLGEEEVREWLAGDEGVKETEEQGRRARDAGVKGVPHIIVGGQYQFDGALDVSEFFEAVVQARQSSLSQ</sequence>
<dbReference type="PANTHER" id="PTHR13887:SF41">
    <property type="entry name" value="THIOREDOXIN SUPERFAMILY PROTEIN"/>
    <property type="match status" value="1"/>
</dbReference>
<dbReference type="SUPFAM" id="SSF52833">
    <property type="entry name" value="Thioredoxin-like"/>
    <property type="match status" value="1"/>
</dbReference>
<reference evidence="2" key="2">
    <citation type="submission" date="2021-01" db="EMBL/GenBank/DDBJ databases">
        <title>Pan-genome distribution and transcriptional activeness of fungal secondary metabolism genes in Aspergillus section Fumigati.</title>
        <authorList>
            <person name="Takahashi H."/>
            <person name="Umemura M."/>
            <person name="Ninomiya A."/>
            <person name="Kusuya Y."/>
            <person name="Urayama S."/>
            <person name="Shimizu M."/>
            <person name="Watanabe A."/>
            <person name="Kamei K."/>
            <person name="Yaguchi T."/>
            <person name="Hagiwara D."/>
        </authorList>
    </citation>
    <scope>NUCLEOTIDE SEQUENCE</scope>
    <source>
        <strain evidence="2">IFM 46973</strain>
    </source>
</reference>
<organism evidence="2 3">
    <name type="scientific">Aspergillus udagawae</name>
    <dbReference type="NCBI Taxonomy" id="91492"/>
    <lineage>
        <taxon>Eukaryota</taxon>
        <taxon>Fungi</taxon>
        <taxon>Dikarya</taxon>
        <taxon>Ascomycota</taxon>
        <taxon>Pezizomycotina</taxon>
        <taxon>Eurotiomycetes</taxon>
        <taxon>Eurotiomycetidae</taxon>
        <taxon>Eurotiales</taxon>
        <taxon>Aspergillaceae</taxon>
        <taxon>Aspergillus</taxon>
        <taxon>Aspergillus subgen. Fumigati</taxon>
    </lineage>
</organism>
<dbReference type="Gene3D" id="3.40.30.10">
    <property type="entry name" value="Glutaredoxin"/>
    <property type="match status" value="1"/>
</dbReference>
<evidence type="ECO:0000313" key="2">
    <source>
        <dbReference type="EMBL" id="GIC85413.1"/>
    </source>
</evidence>
<dbReference type="RefSeq" id="XP_043142679.1">
    <property type="nucleotide sequence ID" value="XM_043286744.1"/>
</dbReference>
<dbReference type="GO" id="GO:0016491">
    <property type="term" value="F:oxidoreductase activity"/>
    <property type="evidence" value="ECO:0007669"/>
    <property type="project" value="InterPro"/>
</dbReference>